<dbReference type="PANTHER" id="PTHR21433:SF0">
    <property type="entry name" value="TRANSMEMBRANE PROTEIN 120 HOMOLOG"/>
    <property type="match status" value="1"/>
</dbReference>
<dbReference type="Proteomes" id="UP001159405">
    <property type="component" value="Unassembled WGS sequence"/>
</dbReference>
<evidence type="ECO:0000313" key="8">
    <source>
        <dbReference type="EMBL" id="CAH3120350.1"/>
    </source>
</evidence>
<keyword evidence="6" id="KW-0175">Coiled coil</keyword>
<evidence type="ECO:0000256" key="6">
    <source>
        <dbReference type="SAM" id="Coils"/>
    </source>
</evidence>
<feature type="transmembrane region" description="Helical" evidence="7">
    <location>
        <begin position="163"/>
        <end position="185"/>
    </location>
</feature>
<dbReference type="InterPro" id="IPR012926">
    <property type="entry name" value="TMEM120A/B"/>
</dbReference>
<proteinExistence type="inferred from homology"/>
<protein>
    <recommendedName>
        <fullName evidence="10">Transmembrane protein 120A</fullName>
    </recommendedName>
</protein>
<comment type="similarity">
    <text evidence="2">Belongs to the TMEM120 family.</text>
</comment>
<name>A0ABN8NS98_9CNID</name>
<feature type="coiled-coil region" evidence="6">
    <location>
        <begin position="76"/>
        <end position="103"/>
    </location>
</feature>
<sequence>MAAIAEISSLQEWEEEWKTLEEDTKKFKQTKFYEYQQKMDDFHSSQKSCVSAINQQRRKLRDFQASLQRVVKGTLTEEQKAHSHRLQRKILELEKQIKELEKSLPSQAGLFLKLCLGNINVSLYNSKLEYKNAYEQFKFKMTVISMVFTILNLYVFNYRISDALFHAMLLWYYSTLTLQEHILIANGSRIKGWWVAHHYVSIILSGLLLIWPDGRVYQIFRGQFFYFSLYLIFVQLLQFRYQSGVLYRLRALGISTKMDITLEGFQSWMWRGLGFIIPFLIFGYLFQLYNAYTLYRLYFHPECVEWQVLALSVVFFTLFAGNMTTILYVLRQKVAKTGIEIPQMPCN</sequence>
<feature type="transmembrane region" description="Helical" evidence="7">
    <location>
        <begin position="137"/>
        <end position="157"/>
    </location>
</feature>
<evidence type="ECO:0000256" key="2">
    <source>
        <dbReference type="ARBA" id="ARBA00009700"/>
    </source>
</evidence>
<gene>
    <name evidence="8" type="ORF">PLOB_00027854</name>
</gene>
<feature type="transmembrane region" description="Helical" evidence="7">
    <location>
        <begin position="224"/>
        <end position="247"/>
    </location>
</feature>
<dbReference type="Pfam" id="PF07851">
    <property type="entry name" value="TMEM120A-B"/>
    <property type="match status" value="1"/>
</dbReference>
<evidence type="ECO:0000256" key="1">
    <source>
        <dbReference type="ARBA" id="ARBA00004141"/>
    </source>
</evidence>
<feature type="transmembrane region" description="Helical" evidence="7">
    <location>
        <begin position="192"/>
        <end position="212"/>
    </location>
</feature>
<evidence type="ECO:0000256" key="5">
    <source>
        <dbReference type="ARBA" id="ARBA00023136"/>
    </source>
</evidence>
<keyword evidence="9" id="KW-1185">Reference proteome</keyword>
<reference evidence="8 9" key="1">
    <citation type="submission" date="2022-05" db="EMBL/GenBank/DDBJ databases">
        <authorList>
            <consortium name="Genoscope - CEA"/>
            <person name="William W."/>
        </authorList>
    </citation>
    <scope>NUCLEOTIDE SEQUENCE [LARGE SCALE GENOMIC DNA]</scope>
</reference>
<keyword evidence="4 7" id="KW-1133">Transmembrane helix</keyword>
<evidence type="ECO:0000256" key="7">
    <source>
        <dbReference type="SAM" id="Phobius"/>
    </source>
</evidence>
<comment type="caution">
    <text evidence="8">The sequence shown here is derived from an EMBL/GenBank/DDBJ whole genome shotgun (WGS) entry which is preliminary data.</text>
</comment>
<dbReference type="PANTHER" id="PTHR21433">
    <property type="entry name" value="TRANSMEMBRANE PROTEIN INDUCED BY TUMOR NECROSIS FACTOR ALPHA"/>
    <property type="match status" value="1"/>
</dbReference>
<dbReference type="EMBL" id="CALNXK010000034">
    <property type="protein sequence ID" value="CAH3120350.1"/>
    <property type="molecule type" value="Genomic_DNA"/>
</dbReference>
<keyword evidence="5 7" id="KW-0472">Membrane</keyword>
<organism evidence="8 9">
    <name type="scientific">Porites lobata</name>
    <dbReference type="NCBI Taxonomy" id="104759"/>
    <lineage>
        <taxon>Eukaryota</taxon>
        <taxon>Metazoa</taxon>
        <taxon>Cnidaria</taxon>
        <taxon>Anthozoa</taxon>
        <taxon>Hexacorallia</taxon>
        <taxon>Scleractinia</taxon>
        <taxon>Fungiina</taxon>
        <taxon>Poritidae</taxon>
        <taxon>Porites</taxon>
    </lineage>
</organism>
<keyword evidence="3 7" id="KW-0812">Transmembrane</keyword>
<comment type="subcellular location">
    <subcellularLocation>
        <location evidence="1">Membrane</location>
        <topology evidence="1">Multi-pass membrane protein</topology>
    </subcellularLocation>
</comment>
<accession>A0ABN8NS98</accession>
<feature type="transmembrane region" description="Helical" evidence="7">
    <location>
        <begin position="306"/>
        <end position="330"/>
    </location>
</feature>
<evidence type="ECO:0000256" key="4">
    <source>
        <dbReference type="ARBA" id="ARBA00022989"/>
    </source>
</evidence>
<evidence type="ECO:0000313" key="9">
    <source>
        <dbReference type="Proteomes" id="UP001159405"/>
    </source>
</evidence>
<feature type="transmembrane region" description="Helical" evidence="7">
    <location>
        <begin position="268"/>
        <end position="286"/>
    </location>
</feature>
<evidence type="ECO:0000256" key="3">
    <source>
        <dbReference type="ARBA" id="ARBA00022692"/>
    </source>
</evidence>
<evidence type="ECO:0008006" key="10">
    <source>
        <dbReference type="Google" id="ProtNLM"/>
    </source>
</evidence>